<feature type="region of interest" description="Disordered" evidence="12">
    <location>
        <begin position="1"/>
        <end position="31"/>
    </location>
</feature>
<keyword evidence="2" id="KW-0963">Cytoplasm</keyword>
<gene>
    <name evidence="14" type="ORF">KSP39_PZI001230</name>
</gene>
<dbReference type="PRINTS" id="PR00380">
    <property type="entry name" value="KINESINHEAVY"/>
</dbReference>
<keyword evidence="4 10" id="KW-0547">Nucleotide-binding</keyword>
<dbReference type="Gene3D" id="3.40.850.10">
    <property type="entry name" value="Kinesin motor domain"/>
    <property type="match status" value="1"/>
</dbReference>
<dbReference type="Proteomes" id="UP001418222">
    <property type="component" value="Unassembled WGS sequence"/>
</dbReference>
<evidence type="ECO:0000256" key="4">
    <source>
        <dbReference type="ARBA" id="ARBA00022741"/>
    </source>
</evidence>
<proteinExistence type="inferred from homology"/>
<dbReference type="GO" id="GO:0090307">
    <property type="term" value="P:mitotic spindle assembly"/>
    <property type="evidence" value="ECO:0007669"/>
    <property type="project" value="TreeGrafter"/>
</dbReference>
<evidence type="ECO:0000259" key="13">
    <source>
        <dbReference type="PROSITE" id="PS50067"/>
    </source>
</evidence>
<keyword evidence="15" id="KW-1185">Reference proteome</keyword>
<dbReference type="GO" id="GO:0007018">
    <property type="term" value="P:microtubule-based movement"/>
    <property type="evidence" value="ECO:0007669"/>
    <property type="project" value="InterPro"/>
</dbReference>
<dbReference type="SUPFAM" id="SSF52540">
    <property type="entry name" value="P-loop containing nucleoside triphosphate hydrolases"/>
    <property type="match status" value="1"/>
</dbReference>
<evidence type="ECO:0000313" key="15">
    <source>
        <dbReference type="Proteomes" id="UP001418222"/>
    </source>
</evidence>
<evidence type="ECO:0000256" key="2">
    <source>
        <dbReference type="ARBA" id="ARBA00022490"/>
    </source>
</evidence>
<dbReference type="InterPro" id="IPR001752">
    <property type="entry name" value="Kinesin_motor_dom"/>
</dbReference>
<keyword evidence="7" id="KW-0206">Cytoskeleton</keyword>
<accession>A0AAP0C5Z6</accession>
<keyword evidence="5 10" id="KW-0067">ATP-binding</keyword>
<dbReference type="InterPro" id="IPR036961">
    <property type="entry name" value="Kinesin_motor_dom_sf"/>
</dbReference>
<comment type="function">
    <text evidence="9">Responsible for microtubule translocation. May be important for the organization of phragmoplast-specific arrays of microtubules. Plays an essential role in stabilizing the mitotic spindle. Required during mitotic cytokinesis.</text>
</comment>
<protein>
    <submittedName>
        <fullName evidence="14">125 kDa kinesin-related protein</fullName>
    </submittedName>
</protein>
<evidence type="ECO:0000256" key="11">
    <source>
        <dbReference type="SAM" id="Coils"/>
    </source>
</evidence>
<dbReference type="GO" id="GO:0051231">
    <property type="term" value="P:spindle elongation"/>
    <property type="evidence" value="ECO:0007669"/>
    <property type="project" value="TreeGrafter"/>
</dbReference>
<dbReference type="PROSITE" id="PS00411">
    <property type="entry name" value="KINESIN_MOTOR_1"/>
    <property type="match status" value="1"/>
</dbReference>
<organism evidence="14 15">
    <name type="scientific">Platanthera zijinensis</name>
    <dbReference type="NCBI Taxonomy" id="2320716"/>
    <lineage>
        <taxon>Eukaryota</taxon>
        <taxon>Viridiplantae</taxon>
        <taxon>Streptophyta</taxon>
        <taxon>Embryophyta</taxon>
        <taxon>Tracheophyta</taxon>
        <taxon>Spermatophyta</taxon>
        <taxon>Magnoliopsida</taxon>
        <taxon>Liliopsida</taxon>
        <taxon>Asparagales</taxon>
        <taxon>Orchidaceae</taxon>
        <taxon>Orchidoideae</taxon>
        <taxon>Orchideae</taxon>
        <taxon>Orchidinae</taxon>
        <taxon>Platanthera</taxon>
    </lineage>
</organism>
<dbReference type="PANTHER" id="PTHR47970:SF9">
    <property type="entry name" value="KINESIN-LIKE PROTEIN KIN-5D"/>
    <property type="match status" value="1"/>
</dbReference>
<dbReference type="PANTHER" id="PTHR47970">
    <property type="entry name" value="KINESIN-LIKE PROTEIN KIF11"/>
    <property type="match status" value="1"/>
</dbReference>
<evidence type="ECO:0000256" key="1">
    <source>
        <dbReference type="ARBA" id="ARBA00004186"/>
    </source>
</evidence>
<evidence type="ECO:0000256" key="7">
    <source>
        <dbReference type="ARBA" id="ARBA00023212"/>
    </source>
</evidence>
<dbReference type="SMART" id="SM00129">
    <property type="entry name" value="KISc"/>
    <property type="match status" value="1"/>
</dbReference>
<evidence type="ECO:0000256" key="5">
    <source>
        <dbReference type="ARBA" id="ARBA00022840"/>
    </source>
</evidence>
<evidence type="ECO:0000256" key="8">
    <source>
        <dbReference type="ARBA" id="ARBA00034704"/>
    </source>
</evidence>
<keyword evidence="3" id="KW-0493">Microtubule</keyword>
<evidence type="ECO:0000313" key="14">
    <source>
        <dbReference type="EMBL" id="KAK8958031.1"/>
    </source>
</evidence>
<keyword evidence="11" id="KW-0175">Coiled coil</keyword>
<dbReference type="InterPro" id="IPR047149">
    <property type="entry name" value="KIF11-like"/>
</dbReference>
<dbReference type="CDD" id="cd01364">
    <property type="entry name" value="KISc_BimC_Eg5"/>
    <property type="match status" value="1"/>
</dbReference>
<dbReference type="GO" id="GO:0008017">
    <property type="term" value="F:microtubule binding"/>
    <property type="evidence" value="ECO:0007669"/>
    <property type="project" value="InterPro"/>
</dbReference>
<dbReference type="InterPro" id="IPR047241">
    <property type="entry name" value="KIF11-like_kin_motor_dom"/>
</dbReference>
<dbReference type="EMBL" id="JBBWWQ010000001">
    <property type="protein sequence ID" value="KAK8958031.1"/>
    <property type="molecule type" value="Genomic_DNA"/>
</dbReference>
<dbReference type="PROSITE" id="PS50067">
    <property type="entry name" value="KINESIN_MOTOR_2"/>
    <property type="match status" value="1"/>
</dbReference>
<dbReference type="AlphaFoldDB" id="A0AAP0C5Z6"/>
<dbReference type="InterPro" id="IPR027417">
    <property type="entry name" value="P-loop_NTPase"/>
</dbReference>
<comment type="subcellular location">
    <subcellularLocation>
        <location evidence="1">Cytoplasm</location>
        <location evidence="1">Cytoskeleton</location>
        <location evidence="1">Spindle</location>
    </subcellularLocation>
</comment>
<dbReference type="GO" id="GO:0005876">
    <property type="term" value="C:spindle microtubule"/>
    <property type="evidence" value="ECO:0007669"/>
    <property type="project" value="TreeGrafter"/>
</dbReference>
<dbReference type="InterPro" id="IPR019821">
    <property type="entry name" value="Kinesin_motor_CS"/>
</dbReference>
<dbReference type="GO" id="GO:0005524">
    <property type="term" value="F:ATP binding"/>
    <property type="evidence" value="ECO:0007669"/>
    <property type="project" value="UniProtKB-UniRule"/>
</dbReference>
<dbReference type="Pfam" id="PF00225">
    <property type="entry name" value="Kinesin"/>
    <property type="match status" value="1"/>
</dbReference>
<comment type="caution">
    <text evidence="14">The sequence shown here is derived from an EMBL/GenBank/DDBJ whole genome shotgun (WGS) entry which is preliminary data.</text>
</comment>
<feature type="coiled-coil region" evidence="11">
    <location>
        <begin position="603"/>
        <end position="630"/>
    </location>
</feature>
<feature type="domain" description="Kinesin motor" evidence="13">
    <location>
        <begin position="58"/>
        <end position="399"/>
    </location>
</feature>
<feature type="coiled-coil region" evidence="11">
    <location>
        <begin position="462"/>
        <end position="559"/>
    </location>
</feature>
<evidence type="ECO:0000256" key="12">
    <source>
        <dbReference type="SAM" id="MobiDB-lite"/>
    </source>
</evidence>
<sequence>MEILQRKGGGVLTAPSLIPRPSETSQIARPSEKLSRDLRVCDGNAQLNTKNEKEKGVNVQVILRCRPLSEEEQNSGMLAVITCNEMRREVVAIQNIGSKQSDRTFVFDKVFGQASQQTDIFNQSISPIVDEVLEGFSCTVFAYGQTGTGKTYTMEGGKKAKNGEFPCDAGVIPQSVRKIFESLEAQCADYMMKVSFLELYNEEITDLLAPDESKSSDEKSKKPLTLMEDGKGGVFVRGLEEEIVCSASEIYMILDKGSAKRRTAETLLNKQSSRSHSIFCITIHIKEVTSEGEELVKVGKLNLVDLAGSENILRSGAREGRAREAGEINKSLLTLGRVINALAEHTGHIPYRESKLTRLLRDSLGGKSKTCIIATISPSIQCLEETMSTLDYAHRAKNIKNKPEVNQKMKKSAVMKDLCVEIDRLRQEVNAAREKNGIYIPRDHFKQEEAQKKVGMARVEKLESMELELESKDKQLLGLQELYDSKQHLNAQLKERLDNVQKKMKDNENMVVDLEEKCQKAKCSIREKEYLIMNLLHSERALAEHARDLRSELDNAAEDISGLCGKIEHKDRIEERNRITVQKFQSQLTQQLHSLHKIVLTSAMRQENQLKKMEEEMQSFSSAKALATTELIGWVDKLKALYGYGITSLDGMGGELDQNSRLTFGKLYSQVLTNSSSLDECFQSISFEAENLLTELQSKLSDQVVKLNAFAQLQREGHLRTVEVAHSISNTTTTFFHTLDVHVSKLNKILEDTQTSQYQQLDELEMKFQECAANEEEELLQKVAEMLASSNARKKKLVQTAVDTIRANAADRTNNIQKEMSNARNFTSLAKEQWRLHKEETEKYHLENTAKIETGRCCLEEGLKECLEGTKIGSLLWKNAEESMLSLSKGNVASVESIIRNGIEANQLLRANLASSSTTALANADLGHKSFHTSIDSTSKLDHDAHAKIHSFIVPSHKDLWESGNEHYQKIIEIFNNAGKCLEQEYMVDEPPFSTPRKRVINSLRMTAIEELTTPAFEELLKGFWESKPACKPIDGDVKNLTTAYESHSKTFRNSRVGLTTQY</sequence>
<dbReference type="FunFam" id="3.40.850.10:FF:000019">
    <property type="entry name" value="Kinesin-like protein KIN-5D"/>
    <property type="match status" value="1"/>
</dbReference>
<evidence type="ECO:0000256" key="10">
    <source>
        <dbReference type="PROSITE-ProRule" id="PRU00283"/>
    </source>
</evidence>
<comment type="similarity">
    <text evidence="8">Belongs to the TRAFAC class myosin-kinesin ATPase superfamily. Kinesin family. KIN-5/BimC subfamily.</text>
</comment>
<feature type="binding site" evidence="10">
    <location>
        <begin position="144"/>
        <end position="151"/>
    </location>
    <ligand>
        <name>ATP</name>
        <dbReference type="ChEBI" id="CHEBI:30616"/>
    </ligand>
</feature>
<reference evidence="14 15" key="1">
    <citation type="journal article" date="2022" name="Nat. Plants">
        <title>Genomes of leafy and leafless Platanthera orchids illuminate the evolution of mycoheterotrophy.</title>
        <authorList>
            <person name="Li M.H."/>
            <person name="Liu K.W."/>
            <person name="Li Z."/>
            <person name="Lu H.C."/>
            <person name="Ye Q.L."/>
            <person name="Zhang D."/>
            <person name="Wang J.Y."/>
            <person name="Li Y.F."/>
            <person name="Zhong Z.M."/>
            <person name="Liu X."/>
            <person name="Yu X."/>
            <person name="Liu D.K."/>
            <person name="Tu X.D."/>
            <person name="Liu B."/>
            <person name="Hao Y."/>
            <person name="Liao X.Y."/>
            <person name="Jiang Y.T."/>
            <person name="Sun W.H."/>
            <person name="Chen J."/>
            <person name="Chen Y.Q."/>
            <person name="Ai Y."/>
            <person name="Zhai J.W."/>
            <person name="Wu S.S."/>
            <person name="Zhou Z."/>
            <person name="Hsiao Y.Y."/>
            <person name="Wu W.L."/>
            <person name="Chen Y.Y."/>
            <person name="Lin Y.F."/>
            <person name="Hsu J.L."/>
            <person name="Li C.Y."/>
            <person name="Wang Z.W."/>
            <person name="Zhao X."/>
            <person name="Zhong W.Y."/>
            <person name="Ma X.K."/>
            <person name="Ma L."/>
            <person name="Huang J."/>
            <person name="Chen G.Z."/>
            <person name="Huang M.Z."/>
            <person name="Huang L."/>
            <person name="Peng D.H."/>
            <person name="Luo Y.B."/>
            <person name="Zou S.Q."/>
            <person name="Chen S.P."/>
            <person name="Lan S."/>
            <person name="Tsai W.C."/>
            <person name="Van de Peer Y."/>
            <person name="Liu Z.J."/>
        </authorList>
    </citation>
    <scope>NUCLEOTIDE SEQUENCE [LARGE SCALE GENOMIC DNA]</scope>
    <source>
        <strain evidence="14">Lor287</strain>
    </source>
</reference>
<name>A0AAP0C5Z6_9ASPA</name>
<dbReference type="GO" id="GO:0072686">
    <property type="term" value="C:mitotic spindle"/>
    <property type="evidence" value="ECO:0007669"/>
    <property type="project" value="TreeGrafter"/>
</dbReference>
<evidence type="ECO:0000256" key="3">
    <source>
        <dbReference type="ARBA" id="ARBA00022701"/>
    </source>
</evidence>
<dbReference type="GO" id="GO:0008574">
    <property type="term" value="F:plus-end-directed microtubule motor activity"/>
    <property type="evidence" value="ECO:0007669"/>
    <property type="project" value="TreeGrafter"/>
</dbReference>
<evidence type="ECO:0000256" key="6">
    <source>
        <dbReference type="ARBA" id="ARBA00023175"/>
    </source>
</evidence>
<keyword evidence="6 10" id="KW-0505">Motor protein</keyword>
<evidence type="ECO:0000256" key="9">
    <source>
        <dbReference type="ARBA" id="ARBA00046159"/>
    </source>
</evidence>